<dbReference type="EMBL" id="BAABLP010000010">
    <property type="protein sequence ID" value="GAA4756828.1"/>
    <property type="molecule type" value="Genomic_DNA"/>
</dbReference>
<reference evidence="4" key="1">
    <citation type="journal article" date="2019" name="Int. J. Syst. Evol. Microbiol.">
        <title>The Global Catalogue of Microorganisms (GCM) 10K type strain sequencing project: providing services to taxonomists for standard genome sequencing and annotation.</title>
        <authorList>
            <consortium name="The Broad Institute Genomics Platform"/>
            <consortium name="The Broad Institute Genome Sequencing Center for Infectious Disease"/>
            <person name="Wu L."/>
            <person name="Ma J."/>
        </authorList>
    </citation>
    <scope>NUCLEOTIDE SEQUENCE [LARGE SCALE GENOMIC DNA]</scope>
    <source>
        <strain evidence="4">JCM 19015</strain>
    </source>
</reference>
<keyword evidence="4" id="KW-1185">Reference proteome</keyword>
<feature type="domain" description="VanZ-like" evidence="2">
    <location>
        <begin position="79"/>
        <end position="150"/>
    </location>
</feature>
<accession>A0ABP8ZI12</accession>
<keyword evidence="1" id="KW-1133">Transmembrane helix</keyword>
<feature type="transmembrane region" description="Helical" evidence="1">
    <location>
        <begin position="38"/>
        <end position="55"/>
    </location>
</feature>
<dbReference type="Proteomes" id="UP001500121">
    <property type="component" value="Unassembled WGS sequence"/>
</dbReference>
<comment type="caution">
    <text evidence="3">The sequence shown here is derived from an EMBL/GenBank/DDBJ whole genome shotgun (WGS) entry which is preliminary data.</text>
</comment>
<dbReference type="RefSeq" id="WP_345482426.1">
    <property type="nucleotide sequence ID" value="NZ_BAABLP010000010.1"/>
</dbReference>
<protein>
    <recommendedName>
        <fullName evidence="2">VanZ-like domain-containing protein</fullName>
    </recommendedName>
</protein>
<name>A0ABP8ZI12_9MICO</name>
<feature type="transmembrane region" description="Helical" evidence="1">
    <location>
        <begin position="134"/>
        <end position="152"/>
    </location>
</feature>
<evidence type="ECO:0000313" key="4">
    <source>
        <dbReference type="Proteomes" id="UP001500121"/>
    </source>
</evidence>
<dbReference type="InterPro" id="IPR006976">
    <property type="entry name" value="VanZ-like"/>
</dbReference>
<organism evidence="3 4">
    <name type="scientific">Amnibacterium soli</name>
    <dbReference type="NCBI Taxonomy" id="1282736"/>
    <lineage>
        <taxon>Bacteria</taxon>
        <taxon>Bacillati</taxon>
        <taxon>Actinomycetota</taxon>
        <taxon>Actinomycetes</taxon>
        <taxon>Micrococcales</taxon>
        <taxon>Microbacteriaceae</taxon>
        <taxon>Amnibacterium</taxon>
    </lineage>
</organism>
<proteinExistence type="predicted"/>
<evidence type="ECO:0000259" key="2">
    <source>
        <dbReference type="Pfam" id="PF04892"/>
    </source>
</evidence>
<keyword evidence="1" id="KW-0472">Membrane</keyword>
<feature type="transmembrane region" description="Helical" evidence="1">
    <location>
        <begin position="12"/>
        <end position="31"/>
    </location>
</feature>
<dbReference type="Pfam" id="PF04892">
    <property type="entry name" value="VanZ"/>
    <property type="match status" value="1"/>
</dbReference>
<keyword evidence="1" id="KW-0812">Transmembrane</keyword>
<feature type="transmembrane region" description="Helical" evidence="1">
    <location>
        <begin position="80"/>
        <end position="98"/>
    </location>
</feature>
<sequence>MLSTLLVGAKWLPITSLLVFVVLGPLLGGLLARRPRACAALLAGSLVAVVALTLTPDGDPSPAVACAAQLPYLSATSVESLANVLLLAPTALLAGVLLRRPAVAAGGAVLLSAAIETVQAVLPGIGRACDTSDLLTNALGAVLGGVLAAIALRLARRRARRSGAAGGARVQHS</sequence>
<evidence type="ECO:0000256" key="1">
    <source>
        <dbReference type="SAM" id="Phobius"/>
    </source>
</evidence>
<feature type="transmembrane region" description="Helical" evidence="1">
    <location>
        <begin position="103"/>
        <end position="122"/>
    </location>
</feature>
<evidence type="ECO:0000313" key="3">
    <source>
        <dbReference type="EMBL" id="GAA4756828.1"/>
    </source>
</evidence>
<gene>
    <name evidence="3" type="ORF">GCM10025783_32730</name>
</gene>